<evidence type="ECO:0000313" key="8">
    <source>
        <dbReference type="EMBL" id="KEF58877.1"/>
    </source>
</evidence>
<keyword evidence="9" id="KW-1185">Reference proteome</keyword>
<feature type="domain" description="Poly(A) RNA polymerase mitochondrial-like central palm" evidence="7">
    <location>
        <begin position="321"/>
        <end position="451"/>
    </location>
</feature>
<dbReference type="STRING" id="1182545.A0A072PGK7"/>
<feature type="region of interest" description="Disordered" evidence="5">
    <location>
        <begin position="1"/>
        <end position="110"/>
    </location>
</feature>
<feature type="compositionally biased region" description="Pro residues" evidence="5">
    <location>
        <begin position="653"/>
        <end position="680"/>
    </location>
</feature>
<dbReference type="Gene3D" id="3.30.460.10">
    <property type="entry name" value="Beta Polymerase, domain 2"/>
    <property type="match status" value="1"/>
</dbReference>
<dbReference type="InterPro" id="IPR045862">
    <property type="entry name" value="Trf4-like"/>
</dbReference>
<evidence type="ECO:0000256" key="3">
    <source>
        <dbReference type="ARBA" id="ARBA00022723"/>
    </source>
</evidence>
<dbReference type="GeneID" id="25278654"/>
<comment type="similarity">
    <text evidence="1">Belongs to the DNA polymerase type-B-like family.</text>
</comment>
<evidence type="ECO:0000259" key="7">
    <source>
        <dbReference type="Pfam" id="PF22600"/>
    </source>
</evidence>
<dbReference type="Pfam" id="PF03828">
    <property type="entry name" value="PAP_assoc"/>
    <property type="match status" value="1"/>
</dbReference>
<dbReference type="GO" id="GO:0043634">
    <property type="term" value="P:polyadenylation-dependent ncRNA catabolic process"/>
    <property type="evidence" value="ECO:0007669"/>
    <property type="project" value="TreeGrafter"/>
</dbReference>
<accession>A0A072PGK7</accession>
<dbReference type="Pfam" id="PF22600">
    <property type="entry name" value="MTPAP-like_central"/>
    <property type="match status" value="1"/>
</dbReference>
<dbReference type="RefSeq" id="XP_013261467.1">
    <property type="nucleotide sequence ID" value="XM_013406013.1"/>
</dbReference>
<feature type="domain" description="PAP-associated" evidence="6">
    <location>
        <begin position="518"/>
        <end position="575"/>
    </location>
</feature>
<dbReference type="HOGENOM" id="CLU_013572_2_1_1"/>
<dbReference type="GO" id="GO:1990817">
    <property type="term" value="F:poly(A) RNA polymerase activity"/>
    <property type="evidence" value="ECO:0007669"/>
    <property type="project" value="UniProtKB-EC"/>
</dbReference>
<dbReference type="PANTHER" id="PTHR23092:SF15">
    <property type="entry name" value="INACTIVE NON-CANONICAL POLY(A) RNA POLYMERASE PROTEIN TRF4-2-RELATED"/>
    <property type="match status" value="1"/>
</dbReference>
<feature type="region of interest" description="Disordered" evidence="5">
    <location>
        <begin position="243"/>
        <end position="282"/>
    </location>
</feature>
<evidence type="ECO:0000256" key="4">
    <source>
        <dbReference type="ARBA" id="ARBA00022842"/>
    </source>
</evidence>
<dbReference type="CDD" id="cd05402">
    <property type="entry name" value="NT_PAP_TUTase"/>
    <property type="match status" value="1"/>
</dbReference>
<reference evidence="8 9" key="1">
    <citation type="submission" date="2013-03" db="EMBL/GenBank/DDBJ databases">
        <title>The Genome Sequence of Exophiala aquamarina CBS 119918.</title>
        <authorList>
            <consortium name="The Broad Institute Genomics Platform"/>
            <person name="Cuomo C."/>
            <person name="de Hoog S."/>
            <person name="Gorbushina A."/>
            <person name="Walker B."/>
            <person name="Young S.K."/>
            <person name="Zeng Q."/>
            <person name="Gargeya S."/>
            <person name="Fitzgerald M."/>
            <person name="Haas B."/>
            <person name="Abouelleil A."/>
            <person name="Allen A.W."/>
            <person name="Alvarado L."/>
            <person name="Arachchi H.M."/>
            <person name="Berlin A.M."/>
            <person name="Chapman S.B."/>
            <person name="Gainer-Dewar J."/>
            <person name="Goldberg J."/>
            <person name="Griggs A."/>
            <person name="Gujja S."/>
            <person name="Hansen M."/>
            <person name="Howarth C."/>
            <person name="Imamovic A."/>
            <person name="Ireland A."/>
            <person name="Larimer J."/>
            <person name="McCowan C."/>
            <person name="Murphy C."/>
            <person name="Pearson M."/>
            <person name="Poon T.W."/>
            <person name="Priest M."/>
            <person name="Roberts A."/>
            <person name="Saif S."/>
            <person name="Shea T."/>
            <person name="Sisk P."/>
            <person name="Sykes S."/>
            <person name="Wortman J."/>
            <person name="Nusbaum C."/>
            <person name="Birren B."/>
        </authorList>
    </citation>
    <scope>NUCLEOTIDE SEQUENCE [LARGE SCALE GENOMIC DNA]</scope>
    <source>
        <strain evidence="8 9">CBS 119918</strain>
    </source>
</reference>
<feature type="region of interest" description="Disordered" evidence="5">
    <location>
        <begin position="651"/>
        <end position="734"/>
    </location>
</feature>
<keyword evidence="3" id="KW-0479">Metal-binding</keyword>
<dbReference type="Gene3D" id="1.10.1410.10">
    <property type="match status" value="1"/>
</dbReference>
<dbReference type="OrthoDB" id="273917at2759"/>
<dbReference type="InterPro" id="IPR043519">
    <property type="entry name" value="NT_sf"/>
</dbReference>
<organism evidence="8 9">
    <name type="scientific">Exophiala aquamarina CBS 119918</name>
    <dbReference type="NCBI Taxonomy" id="1182545"/>
    <lineage>
        <taxon>Eukaryota</taxon>
        <taxon>Fungi</taxon>
        <taxon>Dikarya</taxon>
        <taxon>Ascomycota</taxon>
        <taxon>Pezizomycotina</taxon>
        <taxon>Eurotiomycetes</taxon>
        <taxon>Chaetothyriomycetidae</taxon>
        <taxon>Chaetothyriales</taxon>
        <taxon>Herpotrichiellaceae</taxon>
        <taxon>Exophiala</taxon>
    </lineage>
</organism>
<feature type="compositionally biased region" description="Acidic residues" evidence="5">
    <location>
        <begin position="138"/>
        <end position="153"/>
    </location>
</feature>
<dbReference type="EMBL" id="AMGV01000003">
    <property type="protein sequence ID" value="KEF58877.1"/>
    <property type="molecule type" value="Genomic_DNA"/>
</dbReference>
<feature type="compositionally biased region" description="Basic and acidic residues" evidence="5">
    <location>
        <begin position="1"/>
        <end position="10"/>
    </location>
</feature>
<dbReference type="SUPFAM" id="SSF81631">
    <property type="entry name" value="PAP/OAS1 substrate-binding domain"/>
    <property type="match status" value="1"/>
</dbReference>
<gene>
    <name evidence="8" type="ORF">A1O9_03720</name>
</gene>
<evidence type="ECO:0000313" key="9">
    <source>
        <dbReference type="Proteomes" id="UP000027920"/>
    </source>
</evidence>
<evidence type="ECO:0000256" key="2">
    <source>
        <dbReference type="ARBA" id="ARBA00012388"/>
    </source>
</evidence>
<evidence type="ECO:0000259" key="6">
    <source>
        <dbReference type="Pfam" id="PF03828"/>
    </source>
</evidence>
<dbReference type="InterPro" id="IPR002058">
    <property type="entry name" value="PAP_assoc"/>
</dbReference>
<dbReference type="GO" id="GO:0010605">
    <property type="term" value="P:negative regulation of macromolecule metabolic process"/>
    <property type="evidence" value="ECO:0007669"/>
    <property type="project" value="UniProtKB-ARBA"/>
</dbReference>
<feature type="compositionally biased region" description="Basic and acidic residues" evidence="5">
    <location>
        <begin position="154"/>
        <end position="164"/>
    </location>
</feature>
<dbReference type="GO" id="GO:0031499">
    <property type="term" value="C:TRAMP complex"/>
    <property type="evidence" value="ECO:0007669"/>
    <property type="project" value="TreeGrafter"/>
</dbReference>
<feature type="compositionally biased region" description="Basic and acidic residues" evidence="5">
    <location>
        <begin position="85"/>
        <end position="94"/>
    </location>
</feature>
<dbReference type="InterPro" id="IPR054708">
    <property type="entry name" value="MTPAP-like_central"/>
</dbReference>
<sequence length="779" mass="88298">MDSYRPENSLRRRAAPNGDTYRPRRYDDHDGDDAWPPRNTNDAVFYFTAGRDRDRDRDRNLNRNRDRSRSPRNELANRIQRSYHPRRDQTQERPPRHRPHFSFKVSERPLLRLQHDAVEDPSLLQNSAGVKFRAIDELTDSDEEEMAQSEDEDQGRAKRIRTEHEDDQDAPAPKWSNPDPYTSLPPVQSGEVAKRKDVLRMIRKARLDADRTTKLTAQQDDYISFDVNDDKSEASLDLGIIQSLPHSDPDTPIRRAPNGNSNALGKRKRSDATGDIAHQKPMQPSRYSDRWVLSKWFAADDRDAAPWFTMHTPSVFPGVMLHNEIVKFYEWIRPRDFEERVRSGVFQRLSYDFQNCMAGELRAFGSYASRLYLPTGDMDLVFLTKRYRPGTIPDKSEVKSPLNMFERFLRNRRIGESIVVIRHAKVPIIKFVDRVSGLKVDLCFDNDSGFMAIDTFKRWKSEYPLLPQLVSIVKQFLMIRGLNDVATGGLGGFSTICLVTSFMQLYPRLNAMSGQAPNLGELLLEFFNFYGNVFDRDAVAIRLDPPGYVDKAAVRHTFGDKRGRLTIIDPNRPENNISGGTSQIQKIFHAFSLAHQGLLERLDDVQNADPDDGPKSFLEYIVGGDFRSYDTQRQTLYDLYDANLYVQQAISQIPPPPPSAGLPSKPPPPQPPPPPPPPPTSEATAAPQSVTGVNGNASNGKPTKDAGNGPKPKPKNHKARRRAERLKTLRPDLEPSIGDAISQLEAMKLGGYRTVESMTNDLAAREAATAEKLKAKKNK</sequence>
<dbReference type="GO" id="GO:0005730">
    <property type="term" value="C:nucleolus"/>
    <property type="evidence" value="ECO:0007669"/>
    <property type="project" value="TreeGrafter"/>
</dbReference>
<dbReference type="PANTHER" id="PTHR23092">
    <property type="entry name" value="POLY(A) RNA POLYMERASE"/>
    <property type="match status" value="1"/>
</dbReference>
<comment type="caution">
    <text evidence="8">The sequence shown here is derived from an EMBL/GenBank/DDBJ whole genome shotgun (WGS) entry which is preliminary data.</text>
</comment>
<feature type="compositionally biased region" description="Polar residues" evidence="5">
    <location>
        <begin position="690"/>
        <end position="701"/>
    </location>
</feature>
<evidence type="ECO:0000256" key="5">
    <source>
        <dbReference type="SAM" id="MobiDB-lite"/>
    </source>
</evidence>
<dbReference type="AlphaFoldDB" id="A0A072PGK7"/>
<dbReference type="GO" id="GO:0046872">
    <property type="term" value="F:metal ion binding"/>
    <property type="evidence" value="ECO:0007669"/>
    <property type="project" value="UniProtKB-KW"/>
</dbReference>
<keyword evidence="4" id="KW-0460">Magnesium</keyword>
<dbReference type="GO" id="GO:0003729">
    <property type="term" value="F:mRNA binding"/>
    <property type="evidence" value="ECO:0007669"/>
    <property type="project" value="TreeGrafter"/>
</dbReference>
<evidence type="ECO:0000256" key="1">
    <source>
        <dbReference type="ARBA" id="ARBA00008593"/>
    </source>
</evidence>
<dbReference type="SUPFAM" id="SSF81301">
    <property type="entry name" value="Nucleotidyltransferase"/>
    <property type="match status" value="1"/>
</dbReference>
<dbReference type="EC" id="2.7.7.19" evidence="2"/>
<dbReference type="GO" id="GO:0031123">
    <property type="term" value="P:RNA 3'-end processing"/>
    <property type="evidence" value="ECO:0007669"/>
    <property type="project" value="TreeGrafter"/>
</dbReference>
<dbReference type="Proteomes" id="UP000027920">
    <property type="component" value="Unassembled WGS sequence"/>
</dbReference>
<name>A0A072PGK7_9EURO</name>
<proteinExistence type="inferred from homology"/>
<feature type="compositionally biased region" description="Basic residues" evidence="5">
    <location>
        <begin position="712"/>
        <end position="724"/>
    </location>
</feature>
<feature type="region of interest" description="Disordered" evidence="5">
    <location>
        <begin position="138"/>
        <end position="195"/>
    </location>
</feature>
<feature type="compositionally biased region" description="Basic and acidic residues" evidence="5">
    <location>
        <begin position="50"/>
        <end position="72"/>
    </location>
</feature>
<dbReference type="VEuPathDB" id="FungiDB:A1O9_03720"/>
<protein>
    <recommendedName>
        <fullName evidence="2">polynucleotide adenylyltransferase</fullName>
        <ecNumber evidence="2">2.7.7.19</ecNumber>
    </recommendedName>
</protein>